<dbReference type="EMBL" id="GDKF01004292">
    <property type="protein sequence ID" value="JAT74330.1"/>
    <property type="molecule type" value="Transcribed_RNA"/>
</dbReference>
<feature type="region of interest" description="Disordered" evidence="1">
    <location>
        <begin position="42"/>
        <end position="111"/>
    </location>
</feature>
<organism evidence="2">
    <name type="scientific">Auxenochlorella protothecoides</name>
    <name type="common">Green microalga</name>
    <name type="synonym">Chlorella protothecoides</name>
    <dbReference type="NCBI Taxonomy" id="3075"/>
    <lineage>
        <taxon>Eukaryota</taxon>
        <taxon>Viridiplantae</taxon>
        <taxon>Chlorophyta</taxon>
        <taxon>core chlorophytes</taxon>
        <taxon>Trebouxiophyceae</taxon>
        <taxon>Chlorellales</taxon>
        <taxon>Chlorellaceae</taxon>
        <taxon>Auxenochlorella</taxon>
    </lineage>
</organism>
<feature type="compositionally biased region" description="Basic residues" evidence="1">
    <location>
        <begin position="266"/>
        <end position="282"/>
    </location>
</feature>
<reference evidence="2" key="1">
    <citation type="submission" date="2015-08" db="EMBL/GenBank/DDBJ databases">
        <authorList>
            <person name="Babu N.S."/>
            <person name="Beckwith C.J."/>
            <person name="Beseler K.G."/>
            <person name="Brison A."/>
            <person name="Carone J.V."/>
            <person name="Caskin T.P."/>
            <person name="Diamond M."/>
            <person name="Durham M.E."/>
            <person name="Foxe J.M."/>
            <person name="Go M."/>
            <person name="Henderson B.A."/>
            <person name="Jones I.B."/>
            <person name="McGettigan J.A."/>
            <person name="Micheletti S.J."/>
            <person name="Nasrallah M.E."/>
            <person name="Ortiz D."/>
            <person name="Piller C.R."/>
            <person name="Privatt S.R."/>
            <person name="Schneider S.L."/>
            <person name="Sharp S."/>
            <person name="Smith T.C."/>
            <person name="Stanton J.D."/>
            <person name="Ullery H.E."/>
            <person name="Wilson R.J."/>
            <person name="Serrano M.G."/>
            <person name="Buck G."/>
            <person name="Lee V."/>
            <person name="Wang Y."/>
            <person name="Carvalho R."/>
            <person name="Voegtly L."/>
            <person name="Shi R."/>
            <person name="Duckworth R."/>
            <person name="Johnson A."/>
            <person name="Loviza R."/>
            <person name="Walstead R."/>
            <person name="Shah Z."/>
            <person name="Kiflezghi M."/>
            <person name="Wade K."/>
            <person name="Ball S.L."/>
            <person name="Bradley K.W."/>
            <person name="Asai D.J."/>
            <person name="Bowman C.A."/>
            <person name="Russell D.A."/>
            <person name="Pope W.H."/>
            <person name="Jacobs-Sera D."/>
            <person name="Hendrix R.W."/>
            <person name="Hatfull G.F."/>
        </authorList>
    </citation>
    <scope>NUCLEOTIDE SEQUENCE</scope>
</reference>
<sequence>MVPSFWHPVRCIHRVSSLVFDFPARRDSAERQASWNVAERSLPLPGARGRGAGCRSGLPRALGPGPPSASPRRPPARPVQQRVHQGRHPPGLPAPGSRELRAWPGVGPGSWPAFLPSGQAAEPGQRGAGRRGGCHSTARAAAACHPPDQALGGAVCAPAGVERHGPRDGLALRQLPRAARRRAALHLRRAQLPRRRAEARRRHPQTRGRGPGAARRLAGGGAAGSERGAPALAVAPQRGGRAWDAGLPFLHPRGVRLGAGVGRGLARGRGRRLGSHMSRRSPARQPRLVACTTPGPRQGGAAEWPCRRSAEGMQGGRWGTTPPPAHPHPTPRRSCRQGGPGIHPRGPTMEAHPSTNAAPPPCCVPSPSSHHLASTTSPPFSMHDRRVCHA</sequence>
<feature type="region of interest" description="Disordered" evidence="1">
    <location>
        <begin position="193"/>
        <end position="229"/>
    </location>
</feature>
<dbReference type="AlphaFoldDB" id="A0A1D2A561"/>
<protein>
    <submittedName>
        <fullName evidence="2">Uncharacterized protein</fullName>
    </submittedName>
</protein>
<proteinExistence type="predicted"/>
<evidence type="ECO:0000313" key="2">
    <source>
        <dbReference type="EMBL" id="JAT74330.1"/>
    </source>
</evidence>
<feature type="region of interest" description="Disordered" evidence="1">
    <location>
        <begin position="261"/>
        <end position="390"/>
    </location>
</feature>
<feature type="compositionally biased region" description="Basic residues" evidence="1">
    <location>
        <begin position="193"/>
        <end position="206"/>
    </location>
</feature>
<evidence type="ECO:0000256" key="1">
    <source>
        <dbReference type="SAM" id="MobiDB-lite"/>
    </source>
</evidence>
<feature type="compositionally biased region" description="Pro residues" evidence="1">
    <location>
        <begin position="64"/>
        <end position="77"/>
    </location>
</feature>
<name>A0A1D2A561_AUXPR</name>
<accession>A0A1D2A561</accession>
<gene>
    <name evidence="2" type="ORF">g.39891</name>
</gene>